<comment type="caution">
    <text evidence="2">The sequence shown here is derived from an EMBL/GenBank/DDBJ whole genome shotgun (WGS) entry which is preliminary data.</text>
</comment>
<gene>
    <name evidence="2" type="ORF">GH714_035425</name>
</gene>
<dbReference type="InterPro" id="IPR036875">
    <property type="entry name" value="Znf_CCHC_sf"/>
</dbReference>
<dbReference type="EMBL" id="JAAGAX010000003">
    <property type="protein sequence ID" value="KAF2321204.1"/>
    <property type="molecule type" value="Genomic_DNA"/>
</dbReference>
<dbReference type="Proteomes" id="UP000467840">
    <property type="component" value="Chromosome 10"/>
</dbReference>
<keyword evidence="3" id="KW-1185">Reference proteome</keyword>
<protein>
    <recommendedName>
        <fullName evidence="4">CCHC-type domain-containing protein</fullName>
    </recommendedName>
</protein>
<evidence type="ECO:0000313" key="3">
    <source>
        <dbReference type="Proteomes" id="UP000467840"/>
    </source>
</evidence>
<accession>A0A6A6N786</accession>
<evidence type="ECO:0000313" key="2">
    <source>
        <dbReference type="EMBL" id="KAF2321204.1"/>
    </source>
</evidence>
<dbReference type="GO" id="GO:0008270">
    <property type="term" value="F:zinc ion binding"/>
    <property type="evidence" value="ECO:0007669"/>
    <property type="project" value="InterPro"/>
</dbReference>
<dbReference type="SUPFAM" id="SSF57756">
    <property type="entry name" value="Retrovirus zinc finger-like domains"/>
    <property type="match status" value="1"/>
</dbReference>
<dbReference type="AlphaFoldDB" id="A0A6A6N786"/>
<evidence type="ECO:0008006" key="4">
    <source>
        <dbReference type="Google" id="ProtNLM"/>
    </source>
</evidence>
<organism evidence="2 3">
    <name type="scientific">Hevea brasiliensis</name>
    <name type="common">Para rubber tree</name>
    <name type="synonym">Siphonia brasiliensis</name>
    <dbReference type="NCBI Taxonomy" id="3981"/>
    <lineage>
        <taxon>Eukaryota</taxon>
        <taxon>Viridiplantae</taxon>
        <taxon>Streptophyta</taxon>
        <taxon>Embryophyta</taxon>
        <taxon>Tracheophyta</taxon>
        <taxon>Spermatophyta</taxon>
        <taxon>Magnoliopsida</taxon>
        <taxon>eudicotyledons</taxon>
        <taxon>Gunneridae</taxon>
        <taxon>Pentapetalae</taxon>
        <taxon>rosids</taxon>
        <taxon>fabids</taxon>
        <taxon>Malpighiales</taxon>
        <taxon>Euphorbiaceae</taxon>
        <taxon>Crotonoideae</taxon>
        <taxon>Micrandreae</taxon>
        <taxon>Hevea</taxon>
    </lineage>
</organism>
<proteinExistence type="predicted"/>
<dbReference type="PANTHER" id="PTHR47481">
    <property type="match status" value="1"/>
</dbReference>
<dbReference type="PANTHER" id="PTHR47481:SF22">
    <property type="entry name" value="RETROTRANSPOSON GAG DOMAIN-CONTAINING PROTEIN"/>
    <property type="match status" value="1"/>
</dbReference>
<feature type="region of interest" description="Disordered" evidence="1">
    <location>
        <begin position="107"/>
        <end position="144"/>
    </location>
</feature>
<sequence>MNNHLSSRIVMVSEQRAEPESTFVLINASLPEARAYDYWTTLTIDDITLHVLHGLPFEYNGIADALRTLDTSVSFDELYEKLVDYDAYLQCKSISVSSPVTVNAVSRANNSSATRTNKNPRPSNGQGQSTGSNHAPQSGNQCSNNRQNTNRVICQLCDKPGHVVKQCRKLQAIFPWLGNQPSSSLPMFLGQILLLPTVQLTG</sequence>
<dbReference type="GO" id="GO:0003676">
    <property type="term" value="F:nucleic acid binding"/>
    <property type="evidence" value="ECO:0007669"/>
    <property type="project" value="InterPro"/>
</dbReference>
<reference evidence="2 3" key="1">
    <citation type="journal article" date="2020" name="Mol. Plant">
        <title>The Chromosome-Based Rubber Tree Genome Provides New Insights into Spurge Genome Evolution and Rubber Biosynthesis.</title>
        <authorList>
            <person name="Liu J."/>
            <person name="Shi C."/>
            <person name="Shi C.C."/>
            <person name="Li W."/>
            <person name="Zhang Q.J."/>
            <person name="Zhang Y."/>
            <person name="Li K."/>
            <person name="Lu H.F."/>
            <person name="Shi C."/>
            <person name="Zhu S.T."/>
            <person name="Xiao Z.Y."/>
            <person name="Nan H."/>
            <person name="Yue Y."/>
            <person name="Zhu X.G."/>
            <person name="Wu Y."/>
            <person name="Hong X.N."/>
            <person name="Fan G.Y."/>
            <person name="Tong Y."/>
            <person name="Zhang D."/>
            <person name="Mao C.L."/>
            <person name="Liu Y.L."/>
            <person name="Hao S.J."/>
            <person name="Liu W.Q."/>
            <person name="Lv M.Q."/>
            <person name="Zhang H.B."/>
            <person name="Liu Y."/>
            <person name="Hu-Tang G.R."/>
            <person name="Wang J.P."/>
            <person name="Wang J.H."/>
            <person name="Sun Y.H."/>
            <person name="Ni S.B."/>
            <person name="Chen W.B."/>
            <person name="Zhang X.C."/>
            <person name="Jiao Y.N."/>
            <person name="Eichler E.E."/>
            <person name="Li G.H."/>
            <person name="Liu X."/>
            <person name="Gao L.Z."/>
        </authorList>
    </citation>
    <scope>NUCLEOTIDE SEQUENCE [LARGE SCALE GENOMIC DNA]</scope>
    <source>
        <strain evidence="3">cv. GT1</strain>
        <tissue evidence="2">Leaf</tissue>
    </source>
</reference>
<name>A0A6A6N786_HEVBR</name>
<evidence type="ECO:0000256" key="1">
    <source>
        <dbReference type="SAM" id="MobiDB-lite"/>
    </source>
</evidence>